<name>H6Q5A1_WIGGL</name>
<protein>
    <submittedName>
        <fullName evidence="1">DNA polymerase III, theta subunit</fullName>
    </submittedName>
</protein>
<dbReference type="HOGENOM" id="CLU_176900_0_1_6"/>
<dbReference type="Proteomes" id="UP000009061">
    <property type="component" value="Chromosome"/>
</dbReference>
<evidence type="ECO:0000313" key="2">
    <source>
        <dbReference type="Proteomes" id="UP000009061"/>
    </source>
</evidence>
<dbReference type="KEGG" id="wgl:WIGMOR_0570"/>
<dbReference type="InterPro" id="IPR009052">
    <property type="entry name" value="DNA_pol_III_theta_bac"/>
</dbReference>
<keyword evidence="2" id="KW-1185">Reference proteome</keyword>
<gene>
    <name evidence="1" type="primary">holE</name>
    <name evidence="1" type="ORF">WIGMOR_0570</name>
</gene>
<dbReference type="RefSeq" id="WP_014354323.1">
    <property type="nucleotide sequence ID" value="NC_016893.1"/>
</dbReference>
<dbReference type="Pfam" id="PF06440">
    <property type="entry name" value="DNA_pol3_theta"/>
    <property type="match status" value="1"/>
</dbReference>
<dbReference type="GO" id="GO:0003677">
    <property type="term" value="F:DNA binding"/>
    <property type="evidence" value="ECO:0007669"/>
    <property type="project" value="InterPro"/>
</dbReference>
<dbReference type="InterPro" id="IPR036745">
    <property type="entry name" value="PolIII_theta_sf"/>
</dbReference>
<sequence length="74" mass="8693">MKKITFNISEISNLEKEKIISDLAASGIAFQERHNMSVLVQKIANKQPEHLLSYFYKRLDHYRAIAKKIKRSFL</sequence>
<dbReference type="GO" id="GO:0003887">
    <property type="term" value="F:DNA-directed DNA polymerase activity"/>
    <property type="evidence" value="ECO:0007669"/>
    <property type="project" value="InterPro"/>
</dbReference>
<dbReference type="OrthoDB" id="6506252at2"/>
<organism evidence="1 2">
    <name type="scientific">Wigglesworthia glossinidia endosymbiont of Glossina morsitans morsitans</name>
    <name type="common">Yale colony</name>
    <dbReference type="NCBI Taxonomy" id="1142511"/>
    <lineage>
        <taxon>Bacteria</taxon>
        <taxon>Pseudomonadati</taxon>
        <taxon>Pseudomonadota</taxon>
        <taxon>Gammaproteobacteria</taxon>
        <taxon>Enterobacterales</taxon>
        <taxon>Erwiniaceae</taxon>
        <taxon>Wigglesworthia</taxon>
    </lineage>
</organism>
<reference evidence="1 2" key="1">
    <citation type="journal article" date="2012" name="MBio">
        <title>Insight into the transmission biology and species-specific functional capabilities of tsetse (Diptera: glossinidae) obligate symbiont wigglesworthia.</title>
        <authorList>
            <person name="Rio R.V."/>
            <person name="Symula R.E."/>
            <person name="Wang J."/>
            <person name="Lohs C."/>
            <person name="Wu Y.N."/>
            <person name="Snyder A.K."/>
            <person name="Bjornson R.D."/>
            <person name="Oshima K."/>
            <person name="Biehl B.S."/>
            <person name="Perna N.T."/>
            <person name="Hattori M."/>
            <person name="Aksoy S."/>
        </authorList>
    </citation>
    <scope>NUCLEOTIDE SEQUENCE [LARGE SCALE GENOMIC DNA]</scope>
    <source>
        <strain evidence="1">WGM</strain>
    </source>
</reference>
<dbReference type="EMBL" id="CP003315">
    <property type="protein sequence ID" value="AFA41384.1"/>
    <property type="molecule type" value="Genomic_DNA"/>
</dbReference>
<dbReference type="eggNOG" id="ENOG5032S2T">
    <property type="taxonomic scope" value="Bacteria"/>
</dbReference>
<proteinExistence type="predicted"/>
<dbReference type="STRING" id="1142511.WIGMOR_0570"/>
<dbReference type="SUPFAM" id="SSF46575">
    <property type="entry name" value="DNA polymerase III theta subunit-like"/>
    <property type="match status" value="1"/>
</dbReference>
<dbReference type="GO" id="GO:0006260">
    <property type="term" value="P:DNA replication"/>
    <property type="evidence" value="ECO:0007669"/>
    <property type="project" value="InterPro"/>
</dbReference>
<dbReference type="Gene3D" id="1.20.58.250">
    <property type="entry name" value="DNA polymerase III-theta"/>
    <property type="match status" value="1"/>
</dbReference>
<dbReference type="AlphaFoldDB" id="H6Q5A1"/>
<evidence type="ECO:0000313" key="1">
    <source>
        <dbReference type="EMBL" id="AFA41384.1"/>
    </source>
</evidence>
<accession>H6Q5A1</accession>